<feature type="compositionally biased region" description="Polar residues" evidence="1">
    <location>
        <begin position="10"/>
        <end position="37"/>
    </location>
</feature>
<dbReference type="VEuPathDB" id="FungiDB:MELLADRAFT_102702"/>
<evidence type="ECO:0000256" key="1">
    <source>
        <dbReference type="SAM" id="MobiDB-lite"/>
    </source>
</evidence>
<reference evidence="3" key="1">
    <citation type="journal article" date="2011" name="Proc. Natl. Acad. Sci. U.S.A.">
        <title>Obligate biotrophy features unraveled by the genomic analysis of rust fungi.</title>
        <authorList>
            <person name="Duplessis S."/>
            <person name="Cuomo C.A."/>
            <person name="Lin Y.-C."/>
            <person name="Aerts A."/>
            <person name="Tisserant E."/>
            <person name="Veneault-Fourrey C."/>
            <person name="Joly D.L."/>
            <person name="Hacquard S."/>
            <person name="Amselem J."/>
            <person name="Cantarel B.L."/>
            <person name="Chiu R."/>
            <person name="Coutinho P.M."/>
            <person name="Feau N."/>
            <person name="Field M."/>
            <person name="Frey P."/>
            <person name="Gelhaye E."/>
            <person name="Goldberg J."/>
            <person name="Grabherr M.G."/>
            <person name="Kodira C.D."/>
            <person name="Kohler A."/>
            <person name="Kuees U."/>
            <person name="Lindquist E.A."/>
            <person name="Lucas S.M."/>
            <person name="Mago R."/>
            <person name="Mauceli E."/>
            <person name="Morin E."/>
            <person name="Murat C."/>
            <person name="Pangilinan J.L."/>
            <person name="Park R."/>
            <person name="Pearson M."/>
            <person name="Quesneville H."/>
            <person name="Rouhier N."/>
            <person name="Sakthikumar S."/>
            <person name="Salamov A.A."/>
            <person name="Schmutz J."/>
            <person name="Selles B."/>
            <person name="Shapiro H."/>
            <person name="Tanguay P."/>
            <person name="Tuskan G.A."/>
            <person name="Henrissat B."/>
            <person name="Van de Peer Y."/>
            <person name="Rouze P."/>
            <person name="Ellis J.G."/>
            <person name="Dodds P.N."/>
            <person name="Schein J.E."/>
            <person name="Zhong S."/>
            <person name="Hamelin R.C."/>
            <person name="Grigoriev I.V."/>
            <person name="Szabo L.J."/>
            <person name="Martin F."/>
        </authorList>
    </citation>
    <scope>NUCLEOTIDE SEQUENCE [LARGE SCALE GENOMIC DNA]</scope>
    <source>
        <strain evidence="3">98AG31 / pathotype 3-4-7</strain>
    </source>
</reference>
<feature type="region of interest" description="Disordered" evidence="1">
    <location>
        <begin position="1"/>
        <end position="119"/>
    </location>
</feature>
<dbReference type="EMBL" id="GL883093">
    <property type="protein sequence ID" value="EGG10919.1"/>
    <property type="molecule type" value="Genomic_DNA"/>
</dbReference>
<dbReference type="KEGG" id="mlr:MELLADRAFT_102702"/>
<feature type="compositionally biased region" description="Polar residues" evidence="1">
    <location>
        <begin position="96"/>
        <end position="113"/>
    </location>
</feature>
<dbReference type="Proteomes" id="UP000001072">
    <property type="component" value="Unassembled WGS sequence"/>
</dbReference>
<organism evidence="3">
    <name type="scientific">Melampsora larici-populina (strain 98AG31 / pathotype 3-4-7)</name>
    <name type="common">Poplar leaf rust fungus</name>
    <dbReference type="NCBI Taxonomy" id="747676"/>
    <lineage>
        <taxon>Eukaryota</taxon>
        <taxon>Fungi</taxon>
        <taxon>Dikarya</taxon>
        <taxon>Basidiomycota</taxon>
        <taxon>Pucciniomycotina</taxon>
        <taxon>Pucciniomycetes</taxon>
        <taxon>Pucciniales</taxon>
        <taxon>Melampsoraceae</taxon>
        <taxon>Melampsora</taxon>
    </lineage>
</organism>
<gene>
    <name evidence="2" type="ORF">MELLADRAFT_102702</name>
</gene>
<feature type="compositionally biased region" description="Basic and acidic residues" evidence="1">
    <location>
        <begin position="81"/>
        <end position="95"/>
    </location>
</feature>
<proteinExistence type="predicted"/>
<dbReference type="InParanoid" id="F4R942"/>
<sequence length="119" mass="12574">MKTYPPLSNDVGNQTVNPKEVSTGQASTPQEPSQPKTCTRAGAKAKKGELSVENSEENLGGNKSIKKGGKEKEGEDECEDNNSKEKDNGVNEDTKQITNTKNNQGGGSANQTEGHVGVN</sequence>
<name>F4R942_MELLP</name>
<accession>F4R942</accession>
<dbReference type="RefSeq" id="XP_007405521.1">
    <property type="nucleotide sequence ID" value="XM_007405459.1"/>
</dbReference>
<dbReference type="GeneID" id="18921751"/>
<dbReference type="HOGENOM" id="CLU_2061995_0_0_1"/>
<protein>
    <submittedName>
        <fullName evidence="2">Uncharacterized protein</fullName>
    </submittedName>
</protein>
<evidence type="ECO:0000313" key="3">
    <source>
        <dbReference type="Proteomes" id="UP000001072"/>
    </source>
</evidence>
<evidence type="ECO:0000313" key="2">
    <source>
        <dbReference type="EMBL" id="EGG10919.1"/>
    </source>
</evidence>
<keyword evidence="3" id="KW-1185">Reference proteome</keyword>
<dbReference type="AlphaFoldDB" id="F4R942"/>